<keyword evidence="2" id="KW-1185">Reference proteome</keyword>
<dbReference type="Proteomes" id="UP001337681">
    <property type="component" value="Unassembled WGS sequence"/>
</dbReference>
<evidence type="ECO:0000313" key="2">
    <source>
        <dbReference type="Proteomes" id="UP001337681"/>
    </source>
</evidence>
<dbReference type="EMBL" id="JAZDQU010000001">
    <property type="protein sequence ID" value="MEE1884287.1"/>
    <property type="molecule type" value="Genomic_DNA"/>
</dbReference>
<proteinExistence type="predicted"/>
<gene>
    <name evidence="1" type="ORF">VRU49_02530</name>
</gene>
<sequence length="162" mass="18696">MRNLLFIFFLFLSIVVGCKRLPDIQGEGYPQVQGVWIQDAIDTDLKNYTLHKFKFSCDSFYLELLVKNQINHFNDTCATNGDRKEYAKGIYALKGDSLFLKGTYTKENYKQKISGCYNIGSYRHNFLLLKSEEGKMSMRDLSNNLEANFTQTEKSTCTPKPL</sequence>
<name>A0ABU7GYZ2_9SPHI</name>
<comment type="caution">
    <text evidence="1">The sequence shown here is derived from an EMBL/GenBank/DDBJ whole genome shotgun (WGS) entry which is preliminary data.</text>
</comment>
<accession>A0ABU7GYZ2</accession>
<evidence type="ECO:0000313" key="1">
    <source>
        <dbReference type="EMBL" id="MEE1884287.1"/>
    </source>
</evidence>
<organism evidence="1 2">
    <name type="scientific">Pedobacter flavus</name>
    <dbReference type="NCBI Taxonomy" id="3113906"/>
    <lineage>
        <taxon>Bacteria</taxon>
        <taxon>Pseudomonadati</taxon>
        <taxon>Bacteroidota</taxon>
        <taxon>Sphingobacteriia</taxon>
        <taxon>Sphingobacteriales</taxon>
        <taxon>Sphingobacteriaceae</taxon>
        <taxon>Pedobacter</taxon>
    </lineage>
</organism>
<dbReference type="RefSeq" id="WP_330145204.1">
    <property type="nucleotide sequence ID" value="NZ_JAZDQU010000001.1"/>
</dbReference>
<reference evidence="1 2" key="1">
    <citation type="submission" date="2024-01" db="EMBL/GenBank/DDBJ databases">
        <title>Pedobacter sp. nov., isolated from oil-contaminated soil.</title>
        <authorList>
            <person name="Le N.T.T."/>
        </authorList>
    </citation>
    <scope>NUCLEOTIDE SEQUENCE [LARGE SCALE GENOMIC DNA]</scope>
    <source>
        <strain evidence="1 2">VNH31</strain>
    </source>
</reference>
<protein>
    <submittedName>
        <fullName evidence="1">Fumarate hydratase</fullName>
    </submittedName>
</protein>
<dbReference type="PROSITE" id="PS51257">
    <property type="entry name" value="PROKAR_LIPOPROTEIN"/>
    <property type="match status" value="1"/>
</dbReference>